<feature type="compositionally biased region" description="Low complexity" evidence="1">
    <location>
        <begin position="69"/>
        <end position="89"/>
    </location>
</feature>
<gene>
    <name evidence="2" type="ORF">BDA96_09G241400</name>
</gene>
<dbReference type="Proteomes" id="UP000807115">
    <property type="component" value="Chromosome 9"/>
</dbReference>
<proteinExistence type="predicted"/>
<comment type="caution">
    <text evidence="2">The sequence shown here is derived from an EMBL/GenBank/DDBJ whole genome shotgun (WGS) entry which is preliminary data.</text>
</comment>
<evidence type="ECO:0000313" key="2">
    <source>
        <dbReference type="EMBL" id="KAG0519171.1"/>
    </source>
</evidence>
<feature type="region of interest" description="Disordered" evidence="1">
    <location>
        <begin position="40"/>
        <end position="109"/>
    </location>
</feature>
<accession>A0A921QEU2</accession>
<dbReference type="AlphaFoldDB" id="A0A921QEU2"/>
<name>A0A921QEU2_SORBI</name>
<evidence type="ECO:0000313" key="3">
    <source>
        <dbReference type="Proteomes" id="UP000807115"/>
    </source>
</evidence>
<organism evidence="2 3">
    <name type="scientific">Sorghum bicolor</name>
    <name type="common">Sorghum</name>
    <name type="synonym">Sorghum vulgare</name>
    <dbReference type="NCBI Taxonomy" id="4558"/>
    <lineage>
        <taxon>Eukaryota</taxon>
        <taxon>Viridiplantae</taxon>
        <taxon>Streptophyta</taxon>
        <taxon>Embryophyta</taxon>
        <taxon>Tracheophyta</taxon>
        <taxon>Spermatophyta</taxon>
        <taxon>Magnoliopsida</taxon>
        <taxon>Liliopsida</taxon>
        <taxon>Poales</taxon>
        <taxon>Poaceae</taxon>
        <taxon>PACMAD clade</taxon>
        <taxon>Panicoideae</taxon>
        <taxon>Andropogonodae</taxon>
        <taxon>Andropogoneae</taxon>
        <taxon>Sorghinae</taxon>
        <taxon>Sorghum</taxon>
    </lineage>
</organism>
<dbReference type="EMBL" id="CM027688">
    <property type="protein sequence ID" value="KAG0519171.1"/>
    <property type="molecule type" value="Genomic_DNA"/>
</dbReference>
<reference evidence="2" key="1">
    <citation type="journal article" date="2019" name="BMC Genomics">
        <title>A new reference genome for Sorghum bicolor reveals high levels of sequence similarity between sweet and grain genotypes: implications for the genetics of sugar metabolism.</title>
        <authorList>
            <person name="Cooper E.A."/>
            <person name="Brenton Z.W."/>
            <person name="Flinn B.S."/>
            <person name="Jenkins J."/>
            <person name="Shu S."/>
            <person name="Flowers D."/>
            <person name="Luo F."/>
            <person name="Wang Y."/>
            <person name="Xia P."/>
            <person name="Barry K."/>
            <person name="Daum C."/>
            <person name="Lipzen A."/>
            <person name="Yoshinaga Y."/>
            <person name="Schmutz J."/>
            <person name="Saski C."/>
            <person name="Vermerris W."/>
            <person name="Kresovich S."/>
        </authorList>
    </citation>
    <scope>NUCLEOTIDE SEQUENCE</scope>
</reference>
<sequence>MLSDLGRVALILGRRRRRRRASQEANIPDPYAMEIREEAAVGGDDKLRVTTTGARAPPVGLGRPPAIGGPPSRSRSTGGRRAAASSTRPHAWRATARGRAPHAAPMRAPSRVVGLGRLARVTGDSVTG</sequence>
<reference evidence="2" key="2">
    <citation type="submission" date="2020-10" db="EMBL/GenBank/DDBJ databases">
        <authorList>
            <person name="Cooper E.A."/>
            <person name="Brenton Z.W."/>
            <person name="Flinn B.S."/>
            <person name="Jenkins J."/>
            <person name="Shu S."/>
            <person name="Flowers D."/>
            <person name="Luo F."/>
            <person name="Wang Y."/>
            <person name="Xia P."/>
            <person name="Barry K."/>
            <person name="Daum C."/>
            <person name="Lipzen A."/>
            <person name="Yoshinaga Y."/>
            <person name="Schmutz J."/>
            <person name="Saski C."/>
            <person name="Vermerris W."/>
            <person name="Kresovich S."/>
        </authorList>
    </citation>
    <scope>NUCLEOTIDE SEQUENCE</scope>
</reference>
<protein>
    <submittedName>
        <fullName evidence="2">Uncharacterized protein</fullName>
    </submittedName>
</protein>
<evidence type="ECO:0000256" key="1">
    <source>
        <dbReference type="SAM" id="MobiDB-lite"/>
    </source>
</evidence>